<dbReference type="Proteomes" id="UP000663823">
    <property type="component" value="Unassembled WGS sequence"/>
</dbReference>
<proteinExistence type="predicted"/>
<dbReference type="EMBL" id="CAJOAX010000647">
    <property type="protein sequence ID" value="CAF3629068.1"/>
    <property type="molecule type" value="Genomic_DNA"/>
</dbReference>
<evidence type="ECO:0000313" key="3">
    <source>
        <dbReference type="Proteomes" id="UP000663882"/>
    </source>
</evidence>
<dbReference type="EMBL" id="CAJNOO010003627">
    <property type="protein sequence ID" value="CAF1347604.1"/>
    <property type="molecule type" value="Genomic_DNA"/>
</dbReference>
<reference evidence="1" key="1">
    <citation type="submission" date="2021-02" db="EMBL/GenBank/DDBJ databases">
        <authorList>
            <person name="Nowell W R."/>
        </authorList>
    </citation>
    <scope>NUCLEOTIDE SEQUENCE</scope>
</reference>
<dbReference type="Proteomes" id="UP000663882">
    <property type="component" value="Unassembled WGS sequence"/>
</dbReference>
<sequence length="156" mass="17893">MSLNMEQDDRLLSDNSSYDSLLSSNTSISSDGLSRIVIEVVDVEMPMVNDELNFNCVVLLDRIDLSQWGLDSRLLTNDYFNNLVEGVEQLSWFDHSVDDIDSLFSDVDFGVDNLQLLLNGIDYEIEFLTDCLLNFKDYLCDWELAGINVDDFFDDF</sequence>
<accession>A0A815H0G2</accession>
<comment type="caution">
    <text evidence="1">The sequence shown here is derived from an EMBL/GenBank/DDBJ whole genome shotgun (WGS) entry which is preliminary data.</text>
</comment>
<evidence type="ECO:0000313" key="2">
    <source>
        <dbReference type="EMBL" id="CAF3629068.1"/>
    </source>
</evidence>
<evidence type="ECO:0000313" key="1">
    <source>
        <dbReference type="EMBL" id="CAF1347604.1"/>
    </source>
</evidence>
<organism evidence="1 3">
    <name type="scientific">Rotaria sordida</name>
    <dbReference type="NCBI Taxonomy" id="392033"/>
    <lineage>
        <taxon>Eukaryota</taxon>
        <taxon>Metazoa</taxon>
        <taxon>Spiralia</taxon>
        <taxon>Gnathifera</taxon>
        <taxon>Rotifera</taxon>
        <taxon>Eurotatoria</taxon>
        <taxon>Bdelloidea</taxon>
        <taxon>Philodinida</taxon>
        <taxon>Philodinidae</taxon>
        <taxon>Rotaria</taxon>
    </lineage>
</organism>
<name>A0A815H0G2_9BILA</name>
<gene>
    <name evidence="2" type="ORF">OTI717_LOCUS8214</name>
    <name evidence="1" type="ORF">RFH988_LOCUS32126</name>
</gene>
<protein>
    <submittedName>
        <fullName evidence="1">Uncharacterized protein</fullName>
    </submittedName>
</protein>
<dbReference type="AlphaFoldDB" id="A0A815H0G2"/>